<organism evidence="1 2">
    <name type="scientific">Mycena albidolilacea</name>
    <dbReference type="NCBI Taxonomy" id="1033008"/>
    <lineage>
        <taxon>Eukaryota</taxon>
        <taxon>Fungi</taxon>
        <taxon>Dikarya</taxon>
        <taxon>Basidiomycota</taxon>
        <taxon>Agaricomycotina</taxon>
        <taxon>Agaricomycetes</taxon>
        <taxon>Agaricomycetidae</taxon>
        <taxon>Agaricales</taxon>
        <taxon>Marasmiineae</taxon>
        <taxon>Mycenaceae</taxon>
        <taxon>Mycena</taxon>
    </lineage>
</organism>
<evidence type="ECO:0000313" key="1">
    <source>
        <dbReference type="EMBL" id="KAJ7347708.1"/>
    </source>
</evidence>
<keyword evidence="2" id="KW-1185">Reference proteome</keyword>
<protein>
    <submittedName>
        <fullName evidence="1">Uncharacterized protein</fullName>
    </submittedName>
</protein>
<dbReference type="EMBL" id="JARIHO010000018">
    <property type="protein sequence ID" value="KAJ7347708.1"/>
    <property type="molecule type" value="Genomic_DNA"/>
</dbReference>
<accession>A0AAD7A2S9</accession>
<comment type="caution">
    <text evidence="1">The sequence shown here is derived from an EMBL/GenBank/DDBJ whole genome shotgun (WGS) entry which is preliminary data.</text>
</comment>
<gene>
    <name evidence="1" type="ORF">DFH08DRAFT_936553</name>
</gene>
<dbReference type="AlphaFoldDB" id="A0AAD7A2S9"/>
<dbReference type="Proteomes" id="UP001218218">
    <property type="component" value="Unassembled WGS sequence"/>
</dbReference>
<proteinExistence type="predicted"/>
<reference evidence="1" key="1">
    <citation type="submission" date="2023-03" db="EMBL/GenBank/DDBJ databases">
        <title>Massive genome expansion in bonnet fungi (Mycena s.s.) driven by repeated elements and novel gene families across ecological guilds.</title>
        <authorList>
            <consortium name="Lawrence Berkeley National Laboratory"/>
            <person name="Harder C.B."/>
            <person name="Miyauchi S."/>
            <person name="Viragh M."/>
            <person name="Kuo A."/>
            <person name="Thoen E."/>
            <person name="Andreopoulos B."/>
            <person name="Lu D."/>
            <person name="Skrede I."/>
            <person name="Drula E."/>
            <person name="Henrissat B."/>
            <person name="Morin E."/>
            <person name="Kohler A."/>
            <person name="Barry K."/>
            <person name="LaButti K."/>
            <person name="Morin E."/>
            <person name="Salamov A."/>
            <person name="Lipzen A."/>
            <person name="Mereny Z."/>
            <person name="Hegedus B."/>
            <person name="Baldrian P."/>
            <person name="Stursova M."/>
            <person name="Weitz H."/>
            <person name="Taylor A."/>
            <person name="Grigoriev I.V."/>
            <person name="Nagy L.G."/>
            <person name="Martin F."/>
            <person name="Kauserud H."/>
        </authorList>
    </citation>
    <scope>NUCLEOTIDE SEQUENCE</scope>
    <source>
        <strain evidence="1">CBHHK002</strain>
    </source>
</reference>
<evidence type="ECO:0000313" key="2">
    <source>
        <dbReference type="Proteomes" id="UP001218218"/>
    </source>
</evidence>
<sequence>MQGQRRPRRLFAFQGVFPLKRGKARSAAILTLDAVRMTLEAAESSVDAYPPLKSAVGGVAAVCRLADRVAASAADAEALAGRAVAILDKMYNSVGTRSPDTIPPHLLYSIARFEQPVLQLALS</sequence>
<name>A0AAD7A2S9_9AGAR</name>